<dbReference type="InterPro" id="IPR015421">
    <property type="entry name" value="PyrdxlP-dep_Trfase_major"/>
</dbReference>
<protein>
    <submittedName>
        <fullName evidence="1">Uncharacterized protein</fullName>
    </submittedName>
</protein>
<dbReference type="InterPro" id="IPR015424">
    <property type="entry name" value="PyrdxlP-dep_Trfase"/>
</dbReference>
<keyword evidence="2" id="KW-1185">Reference proteome</keyword>
<proteinExistence type="predicted"/>
<evidence type="ECO:0000313" key="1">
    <source>
        <dbReference type="EMBL" id="CUU53657.1"/>
    </source>
</evidence>
<organism evidence="1 2">
    <name type="scientific">Parafrankia irregularis</name>
    <dbReference type="NCBI Taxonomy" id="795642"/>
    <lineage>
        <taxon>Bacteria</taxon>
        <taxon>Bacillati</taxon>
        <taxon>Actinomycetota</taxon>
        <taxon>Actinomycetes</taxon>
        <taxon>Frankiales</taxon>
        <taxon>Frankiaceae</taxon>
        <taxon>Parafrankia</taxon>
    </lineage>
</organism>
<accession>A0A0S4QEL3</accession>
<dbReference type="AlphaFoldDB" id="A0A0S4QEL3"/>
<reference evidence="2" key="1">
    <citation type="submission" date="2015-11" db="EMBL/GenBank/DDBJ databases">
        <authorList>
            <person name="Varghese N."/>
        </authorList>
    </citation>
    <scope>NUCLEOTIDE SEQUENCE [LARGE SCALE GENOMIC DNA]</scope>
    <source>
        <strain evidence="2">DSM 45899</strain>
    </source>
</reference>
<dbReference type="Gene3D" id="3.40.640.10">
    <property type="entry name" value="Type I PLP-dependent aspartate aminotransferase-like (Major domain)"/>
    <property type="match status" value="1"/>
</dbReference>
<dbReference type="SUPFAM" id="SSF53383">
    <property type="entry name" value="PLP-dependent transferases"/>
    <property type="match status" value="1"/>
</dbReference>
<dbReference type="Gene3D" id="3.90.1150.170">
    <property type="match status" value="1"/>
</dbReference>
<gene>
    <name evidence="1" type="ORF">Ga0074812_101155</name>
</gene>
<dbReference type="RefSeq" id="WP_193209621.1">
    <property type="nucleotide sequence ID" value="NZ_FAOZ01000001.1"/>
</dbReference>
<sequence length="190" mass="19505">MDVDDTATLRAAAAMALDYAASVDDRGVAPDAVALRGLAAFDEPLPEVGEAAEATLRLLHDVGSPATMATAGARYFGFVNGATLPVALGASWLVSAWDQNSALPVMSPVAAKLHDVARRWLVEILGLPTGTGVAFVTGMRVSVSSWKTDIQESAMAAAIILECAARVRASAASARNTAQVTEDSAEGHGA</sequence>
<name>A0A0S4QEL3_9ACTN</name>
<dbReference type="Proteomes" id="UP000198802">
    <property type="component" value="Unassembled WGS sequence"/>
</dbReference>
<dbReference type="EMBL" id="FAOZ01000001">
    <property type="protein sequence ID" value="CUU53657.1"/>
    <property type="molecule type" value="Genomic_DNA"/>
</dbReference>
<evidence type="ECO:0000313" key="2">
    <source>
        <dbReference type="Proteomes" id="UP000198802"/>
    </source>
</evidence>